<dbReference type="InterPro" id="IPR008136">
    <property type="entry name" value="CinA_C"/>
</dbReference>
<dbReference type="InterPro" id="IPR036653">
    <property type="entry name" value="CinA-like_C"/>
</dbReference>
<keyword evidence="4" id="KW-1185">Reference proteome</keyword>
<feature type="region of interest" description="Disordered" evidence="1">
    <location>
        <begin position="74"/>
        <end position="109"/>
    </location>
</feature>
<protein>
    <recommendedName>
        <fullName evidence="2">CinA C-terminal domain-containing protein</fullName>
    </recommendedName>
</protein>
<reference evidence="3" key="1">
    <citation type="submission" date="2023-10" db="EMBL/GenBank/DDBJ databases">
        <authorList>
            <person name="Chen Y."/>
            <person name="Shah S."/>
            <person name="Dougan E. K."/>
            <person name="Thang M."/>
            <person name="Chan C."/>
        </authorList>
    </citation>
    <scope>NUCLEOTIDE SEQUENCE [LARGE SCALE GENOMIC DNA]</scope>
</reference>
<dbReference type="SUPFAM" id="SSF142433">
    <property type="entry name" value="CinA-like"/>
    <property type="match status" value="1"/>
</dbReference>
<organism evidence="3 4">
    <name type="scientific">Prorocentrum cordatum</name>
    <dbReference type="NCBI Taxonomy" id="2364126"/>
    <lineage>
        <taxon>Eukaryota</taxon>
        <taxon>Sar</taxon>
        <taxon>Alveolata</taxon>
        <taxon>Dinophyceae</taxon>
        <taxon>Prorocentrales</taxon>
        <taxon>Prorocentraceae</taxon>
        <taxon>Prorocentrum</taxon>
    </lineage>
</organism>
<evidence type="ECO:0000259" key="2">
    <source>
        <dbReference type="Pfam" id="PF02464"/>
    </source>
</evidence>
<dbReference type="EMBL" id="CAUYUJ010008846">
    <property type="protein sequence ID" value="CAK0825127.1"/>
    <property type="molecule type" value="Genomic_DNA"/>
</dbReference>
<feature type="domain" description="CinA C-terminal" evidence="2">
    <location>
        <begin position="11"/>
        <end position="61"/>
    </location>
</feature>
<dbReference type="Pfam" id="PF02464">
    <property type="entry name" value="CinA"/>
    <property type="match status" value="1"/>
</dbReference>
<gene>
    <name evidence="3" type="ORF">PCOR1329_LOCUS25331</name>
</gene>
<sequence>MGRCLRRASLCALRAAGQTVAAAEATSAGLVAACLQAVRGASAFWQGGVVIYSPRAAAALLPREVLVRLGSRRSNYSSPESYVRSKERCSPPPWQSSTGKGSPWTGRWRRAGRLTPVGCRRSCGRRELSRPPLWQDQEAWS</sequence>
<dbReference type="Proteomes" id="UP001189429">
    <property type="component" value="Unassembled WGS sequence"/>
</dbReference>
<proteinExistence type="predicted"/>
<evidence type="ECO:0000313" key="4">
    <source>
        <dbReference type="Proteomes" id="UP001189429"/>
    </source>
</evidence>
<dbReference type="Gene3D" id="3.90.950.20">
    <property type="entry name" value="CinA-like"/>
    <property type="match status" value="1"/>
</dbReference>
<evidence type="ECO:0000313" key="3">
    <source>
        <dbReference type="EMBL" id="CAK0825127.1"/>
    </source>
</evidence>
<name>A0ABN9S202_9DINO</name>
<comment type="caution">
    <text evidence="3">The sequence shown here is derived from an EMBL/GenBank/DDBJ whole genome shotgun (WGS) entry which is preliminary data.</text>
</comment>
<accession>A0ABN9S202</accession>
<evidence type="ECO:0000256" key="1">
    <source>
        <dbReference type="SAM" id="MobiDB-lite"/>
    </source>
</evidence>